<keyword evidence="5 10" id="KW-0812">Transmembrane</keyword>
<evidence type="ECO:0000256" key="4">
    <source>
        <dbReference type="ARBA" id="ARBA00022475"/>
    </source>
</evidence>
<dbReference type="PANTHER" id="PTHR30065:SF8">
    <property type="entry name" value="FLAGELLAR BIOSYNTHETIC PROTEIN FLIR"/>
    <property type="match status" value="1"/>
</dbReference>
<dbReference type="GO" id="GO:0009425">
    <property type="term" value="C:bacterial-type flagellum basal body"/>
    <property type="evidence" value="ECO:0007669"/>
    <property type="project" value="UniProtKB-SubCell"/>
</dbReference>
<keyword evidence="7 10" id="KW-0472">Membrane</keyword>
<dbReference type="EMBL" id="SOBR01000003">
    <property type="protein sequence ID" value="TDU22776.1"/>
    <property type="molecule type" value="Genomic_DNA"/>
</dbReference>
<evidence type="ECO:0000313" key="11">
    <source>
        <dbReference type="EMBL" id="TDU22776.1"/>
    </source>
</evidence>
<dbReference type="InterPro" id="IPR006303">
    <property type="entry name" value="FliR"/>
</dbReference>
<keyword evidence="4 10" id="KW-1003">Cell membrane</keyword>
<feature type="transmembrane region" description="Helical" evidence="10">
    <location>
        <begin position="42"/>
        <end position="58"/>
    </location>
</feature>
<dbReference type="RefSeq" id="WP_133696300.1">
    <property type="nucleotide sequence ID" value="NZ_SOBR01000003.1"/>
</dbReference>
<dbReference type="Proteomes" id="UP000295380">
    <property type="component" value="Unassembled WGS sequence"/>
</dbReference>
<dbReference type="GO" id="GO:0006605">
    <property type="term" value="P:protein targeting"/>
    <property type="evidence" value="ECO:0007669"/>
    <property type="project" value="UniProtKB-UniRule"/>
</dbReference>
<proteinExistence type="inferred from homology"/>
<evidence type="ECO:0000256" key="9">
    <source>
        <dbReference type="NCBIfam" id="TIGR01400"/>
    </source>
</evidence>
<evidence type="ECO:0000256" key="10">
    <source>
        <dbReference type="RuleBase" id="RU362071"/>
    </source>
</evidence>
<accession>A0A4V3F499</accession>
<keyword evidence="8 10" id="KW-0975">Bacterial flagellum</keyword>
<dbReference type="OrthoDB" id="9797790at2"/>
<dbReference type="PRINTS" id="PR00953">
    <property type="entry name" value="TYPE3IMRPROT"/>
</dbReference>
<evidence type="ECO:0000256" key="2">
    <source>
        <dbReference type="ARBA" id="ARBA00009772"/>
    </source>
</evidence>
<feature type="transmembrane region" description="Helical" evidence="10">
    <location>
        <begin position="213"/>
        <end position="233"/>
    </location>
</feature>
<gene>
    <name evidence="11" type="ORF">C8E00_103138</name>
</gene>
<dbReference type="NCBIfam" id="TIGR01400">
    <property type="entry name" value="fliR"/>
    <property type="match status" value="1"/>
</dbReference>
<feature type="transmembrane region" description="Helical" evidence="10">
    <location>
        <begin position="64"/>
        <end position="84"/>
    </location>
</feature>
<evidence type="ECO:0000256" key="3">
    <source>
        <dbReference type="ARBA" id="ARBA00021717"/>
    </source>
</evidence>
<dbReference type="InterPro" id="IPR002010">
    <property type="entry name" value="T3SS_IM_R"/>
</dbReference>
<keyword evidence="11" id="KW-0969">Cilium</keyword>
<evidence type="ECO:0000256" key="8">
    <source>
        <dbReference type="ARBA" id="ARBA00023143"/>
    </source>
</evidence>
<keyword evidence="11" id="KW-0966">Cell projection</keyword>
<protein>
    <recommendedName>
        <fullName evidence="3 9">Flagellar biosynthetic protein FliR</fullName>
    </recommendedName>
</protein>
<evidence type="ECO:0000256" key="6">
    <source>
        <dbReference type="ARBA" id="ARBA00022989"/>
    </source>
</evidence>
<dbReference type="PANTHER" id="PTHR30065">
    <property type="entry name" value="FLAGELLAR BIOSYNTHETIC PROTEIN FLIR"/>
    <property type="match status" value="1"/>
</dbReference>
<feature type="transmembrane region" description="Helical" evidence="10">
    <location>
        <begin position="179"/>
        <end position="201"/>
    </location>
</feature>
<feature type="transmembrane region" description="Helical" evidence="10">
    <location>
        <begin position="128"/>
        <end position="147"/>
    </location>
</feature>
<sequence length="261" mass="28198">MLQVTFDQLHEWLTLFFWPFVRILAFLAASPLWSQHSVPRQVSIALGALMTFAIAPALPPMPDIPIVSIGGLGILMQQMLIGIAMGMVLRVTIAVVQAAGEFIGLQMGLAFATFFTPGVGNSMVLSRIFQMITLLMFLAINGHLMTLEILANSFETLPVGGPRVDGSAGELIARWGGEIFTSGVLMALPLIVSLLIINLTLGVLNRASPQLSIFSIGFPMTLTTGVVLLMTLMPDLLRFLEIIFSESLNTMQEVVQRLAGG</sequence>
<evidence type="ECO:0000313" key="12">
    <source>
        <dbReference type="Proteomes" id="UP000295380"/>
    </source>
</evidence>
<dbReference type="AlphaFoldDB" id="A0A4V3F499"/>
<organism evidence="11 12">
    <name type="scientific">Chromohalobacter marismortui</name>
    <dbReference type="NCBI Taxonomy" id="42055"/>
    <lineage>
        <taxon>Bacteria</taxon>
        <taxon>Pseudomonadati</taxon>
        <taxon>Pseudomonadota</taxon>
        <taxon>Gammaproteobacteria</taxon>
        <taxon>Oceanospirillales</taxon>
        <taxon>Halomonadaceae</taxon>
        <taxon>Chromohalobacter</taxon>
    </lineage>
</organism>
<evidence type="ECO:0000256" key="7">
    <source>
        <dbReference type="ARBA" id="ARBA00023136"/>
    </source>
</evidence>
<keyword evidence="6 10" id="KW-1133">Transmembrane helix</keyword>
<evidence type="ECO:0000256" key="5">
    <source>
        <dbReference type="ARBA" id="ARBA00022692"/>
    </source>
</evidence>
<dbReference type="Pfam" id="PF01311">
    <property type="entry name" value="Bac_export_1"/>
    <property type="match status" value="1"/>
</dbReference>
<dbReference type="GO" id="GO:0044780">
    <property type="term" value="P:bacterial-type flagellum assembly"/>
    <property type="evidence" value="ECO:0007669"/>
    <property type="project" value="UniProtKB-UniRule"/>
</dbReference>
<name>A0A4V3F499_9GAMM</name>
<evidence type="ECO:0000256" key="1">
    <source>
        <dbReference type="ARBA" id="ARBA00002578"/>
    </source>
</evidence>
<comment type="similarity">
    <text evidence="2 10">Belongs to the FliR/MopE/SpaR family.</text>
</comment>
<keyword evidence="11" id="KW-0282">Flagellum</keyword>
<reference evidence="11 12" key="1">
    <citation type="submission" date="2019-03" db="EMBL/GenBank/DDBJ databases">
        <title>Genomic Encyclopedia of Type Strains, Phase IV (KMG-IV): sequencing the most valuable type-strain genomes for metagenomic binning, comparative biology and taxonomic classification.</title>
        <authorList>
            <person name="Goeker M."/>
        </authorList>
    </citation>
    <scope>NUCLEOTIDE SEQUENCE [LARGE SCALE GENOMIC DNA]</scope>
    <source>
        <strain evidence="11 12">DSM 6770</strain>
    </source>
</reference>
<comment type="function">
    <text evidence="1 10">Role in flagellar biosynthesis.</text>
</comment>
<feature type="transmembrane region" description="Helical" evidence="10">
    <location>
        <begin position="91"/>
        <end position="116"/>
    </location>
</feature>
<feature type="transmembrane region" description="Helical" evidence="10">
    <location>
        <begin position="12"/>
        <end position="30"/>
    </location>
</feature>
<keyword evidence="12" id="KW-1185">Reference proteome</keyword>
<comment type="subcellular location">
    <subcellularLocation>
        <location evidence="10">Cell membrane</location>
        <topology evidence="10">Multi-pass membrane protein</topology>
    </subcellularLocation>
    <subcellularLocation>
        <location evidence="10">Bacterial flagellum basal body</location>
    </subcellularLocation>
</comment>
<comment type="caution">
    <text evidence="11">The sequence shown here is derived from an EMBL/GenBank/DDBJ whole genome shotgun (WGS) entry which is preliminary data.</text>
</comment>
<dbReference type="GO" id="GO:0005886">
    <property type="term" value="C:plasma membrane"/>
    <property type="evidence" value="ECO:0007669"/>
    <property type="project" value="UniProtKB-SubCell"/>
</dbReference>